<keyword evidence="2" id="KW-1185">Reference proteome</keyword>
<name>A0ACB9JAQ5_9ASTR</name>
<proteinExistence type="predicted"/>
<gene>
    <name evidence="1" type="ORF">L1987_16035</name>
</gene>
<reference evidence="1 2" key="2">
    <citation type="journal article" date="2022" name="Mol. Ecol. Resour.">
        <title>The genomes of chicory, endive, great burdock and yacon provide insights into Asteraceae paleo-polyploidization history and plant inulin production.</title>
        <authorList>
            <person name="Fan W."/>
            <person name="Wang S."/>
            <person name="Wang H."/>
            <person name="Wang A."/>
            <person name="Jiang F."/>
            <person name="Liu H."/>
            <person name="Zhao H."/>
            <person name="Xu D."/>
            <person name="Zhang Y."/>
        </authorList>
    </citation>
    <scope>NUCLEOTIDE SEQUENCE [LARGE SCALE GENOMIC DNA]</scope>
    <source>
        <strain evidence="2">cv. Yunnan</strain>
        <tissue evidence="1">Leaves</tissue>
    </source>
</reference>
<accession>A0ACB9JAQ5</accession>
<dbReference type="EMBL" id="CM042022">
    <property type="protein sequence ID" value="KAI3816342.1"/>
    <property type="molecule type" value="Genomic_DNA"/>
</dbReference>
<organism evidence="1 2">
    <name type="scientific">Smallanthus sonchifolius</name>
    <dbReference type="NCBI Taxonomy" id="185202"/>
    <lineage>
        <taxon>Eukaryota</taxon>
        <taxon>Viridiplantae</taxon>
        <taxon>Streptophyta</taxon>
        <taxon>Embryophyta</taxon>
        <taxon>Tracheophyta</taxon>
        <taxon>Spermatophyta</taxon>
        <taxon>Magnoliopsida</taxon>
        <taxon>eudicotyledons</taxon>
        <taxon>Gunneridae</taxon>
        <taxon>Pentapetalae</taxon>
        <taxon>asterids</taxon>
        <taxon>campanulids</taxon>
        <taxon>Asterales</taxon>
        <taxon>Asteraceae</taxon>
        <taxon>Asteroideae</taxon>
        <taxon>Heliantheae alliance</taxon>
        <taxon>Millerieae</taxon>
        <taxon>Smallanthus</taxon>
    </lineage>
</organism>
<reference evidence="2" key="1">
    <citation type="journal article" date="2022" name="Mol. Ecol. Resour.">
        <title>The genomes of chicory, endive, great burdock and yacon provide insights into Asteraceae palaeo-polyploidization history and plant inulin production.</title>
        <authorList>
            <person name="Fan W."/>
            <person name="Wang S."/>
            <person name="Wang H."/>
            <person name="Wang A."/>
            <person name="Jiang F."/>
            <person name="Liu H."/>
            <person name="Zhao H."/>
            <person name="Xu D."/>
            <person name="Zhang Y."/>
        </authorList>
    </citation>
    <scope>NUCLEOTIDE SEQUENCE [LARGE SCALE GENOMIC DNA]</scope>
    <source>
        <strain evidence="2">cv. Yunnan</strain>
    </source>
</reference>
<sequence>MDIVSIPSVDCLSYVEYFSHPRKEGEDNVLSQGVKMYNVGDCCTPIVEGSACWDIFLPTEPDSQAKVHEANIIGGNLSLAATGNEVEDSVMIEKADDIFPGEHGLTDNARIEKASFLYAQLGLLCMAKVSVVEEDRCKVVKEVEDKVAKELKLLKEMVSGQEAELKLEKVKTEEVSQHLEEVSKGCQWLILRHVVHRLLRNPEFCVPLGVARTVVHRQGVHHGLVSGYHSHSLQKSIQQKSGYRLDAQQWMGEAKANWYQSRNRKQGREL</sequence>
<protein>
    <submittedName>
        <fullName evidence="1">Uncharacterized protein</fullName>
    </submittedName>
</protein>
<dbReference type="Proteomes" id="UP001056120">
    <property type="component" value="Linkage Group LG05"/>
</dbReference>
<comment type="caution">
    <text evidence="1">The sequence shown here is derived from an EMBL/GenBank/DDBJ whole genome shotgun (WGS) entry which is preliminary data.</text>
</comment>
<evidence type="ECO:0000313" key="2">
    <source>
        <dbReference type="Proteomes" id="UP001056120"/>
    </source>
</evidence>
<evidence type="ECO:0000313" key="1">
    <source>
        <dbReference type="EMBL" id="KAI3816342.1"/>
    </source>
</evidence>